<accession>A0A8T9C884</accession>
<dbReference type="PANTHER" id="PTHR39460:SF1">
    <property type="entry name" value="C6 TRANSCRIPTION FACTOR"/>
    <property type="match status" value="1"/>
</dbReference>
<dbReference type="InterPro" id="IPR056146">
    <property type="entry name" value="DUF7729"/>
</dbReference>
<proteinExistence type="predicted"/>
<evidence type="ECO:0000313" key="3">
    <source>
        <dbReference type="EMBL" id="TVY81546.1"/>
    </source>
</evidence>
<dbReference type="PANTHER" id="PTHR39460">
    <property type="entry name" value="EXPRESSED PROTEIN"/>
    <property type="match status" value="1"/>
</dbReference>
<protein>
    <recommendedName>
        <fullName evidence="2">DUF7729 domain-containing protein</fullName>
    </recommendedName>
</protein>
<dbReference type="AlphaFoldDB" id="A0A8T9C884"/>
<gene>
    <name evidence="3" type="ORF">LSUE1_G006993</name>
</gene>
<reference evidence="3 4" key="1">
    <citation type="submission" date="2018-05" db="EMBL/GenBank/DDBJ databases">
        <title>Genome sequencing and assembly of the regulated plant pathogen Lachnellula willkommii and related sister species for the development of diagnostic species identification markers.</title>
        <authorList>
            <person name="Giroux E."/>
            <person name="Bilodeau G."/>
        </authorList>
    </citation>
    <scope>NUCLEOTIDE SEQUENCE [LARGE SCALE GENOMIC DNA]</scope>
    <source>
        <strain evidence="3 4">CBS 268.59</strain>
    </source>
</reference>
<dbReference type="Proteomes" id="UP000469558">
    <property type="component" value="Unassembled WGS sequence"/>
</dbReference>
<name>A0A8T9C884_9HELO</name>
<sequence>MHVELFSCKMEEEEEEEEGRSAPTCSSRSHARQYSRCCTTTTAPTSGNESRNKNPRILRHRPVLSYHLLFFTFLICCVPLCSASPYIEEQLVETTDDVPETPGLTLDRLAKSGVILVDQAAPPNGLHWTLATVQDDLKRRDDPFGNAATASSSAASAKSTAKHTSSSSVAPTATPSGIATATSSMSSLPSPFDSGFSANISATCNSFMTGMLGNSSFQQCLPFSLLLQNSVSFFQAEKSLVKITQVLDATCAANVTTCTTLMTSFASNITQTAACASDFSSQNPLIQQARQGLLAYKPIYQASCLKDASTNAYCFANAITNASSPSDNYIYYLPLNISLPGGSLPTCNSCLQNTMAVFEAASADRGSALASDYVDAAMQVNVNCGPNFVNTSLASPVKAGAPSSAYLHSNTGLLALVLVLASWLM</sequence>
<comment type="caution">
    <text evidence="3">The sequence shown here is derived from an EMBL/GenBank/DDBJ whole genome shotgun (WGS) entry which is preliminary data.</text>
</comment>
<evidence type="ECO:0000313" key="4">
    <source>
        <dbReference type="Proteomes" id="UP000469558"/>
    </source>
</evidence>
<dbReference type="EMBL" id="QGMK01000461">
    <property type="protein sequence ID" value="TVY81546.1"/>
    <property type="molecule type" value="Genomic_DNA"/>
</dbReference>
<organism evidence="3 4">
    <name type="scientific">Lachnellula suecica</name>
    <dbReference type="NCBI Taxonomy" id="602035"/>
    <lineage>
        <taxon>Eukaryota</taxon>
        <taxon>Fungi</taxon>
        <taxon>Dikarya</taxon>
        <taxon>Ascomycota</taxon>
        <taxon>Pezizomycotina</taxon>
        <taxon>Leotiomycetes</taxon>
        <taxon>Helotiales</taxon>
        <taxon>Lachnaceae</taxon>
        <taxon>Lachnellula</taxon>
    </lineage>
</organism>
<feature type="domain" description="DUF7729" evidence="2">
    <location>
        <begin position="187"/>
        <end position="392"/>
    </location>
</feature>
<feature type="region of interest" description="Disordered" evidence="1">
    <location>
        <begin position="1"/>
        <end position="27"/>
    </location>
</feature>
<dbReference type="Pfam" id="PF24855">
    <property type="entry name" value="DUF7729"/>
    <property type="match status" value="1"/>
</dbReference>
<dbReference type="OrthoDB" id="2564812at2759"/>
<evidence type="ECO:0000256" key="1">
    <source>
        <dbReference type="SAM" id="MobiDB-lite"/>
    </source>
</evidence>
<evidence type="ECO:0000259" key="2">
    <source>
        <dbReference type="Pfam" id="PF24855"/>
    </source>
</evidence>
<feature type="region of interest" description="Disordered" evidence="1">
    <location>
        <begin position="141"/>
        <end position="175"/>
    </location>
</feature>
<feature type="compositionally biased region" description="Low complexity" evidence="1">
    <location>
        <begin position="147"/>
        <end position="175"/>
    </location>
</feature>
<keyword evidence="4" id="KW-1185">Reference proteome</keyword>